<dbReference type="InterPro" id="IPR001387">
    <property type="entry name" value="Cro/C1-type_HTH"/>
</dbReference>
<reference evidence="3" key="1">
    <citation type="submission" date="2016-10" db="EMBL/GenBank/DDBJ databases">
        <authorList>
            <person name="Varghese N."/>
            <person name="Submissions S."/>
        </authorList>
    </citation>
    <scope>NUCLEOTIDE SEQUENCE [LARGE SCALE GENOMIC DNA]</scope>
    <source>
        <strain evidence="3">B48,IBRC-M 10115,DSM 25386,CECT 8001</strain>
    </source>
</reference>
<dbReference type="RefSeq" id="WP_170843784.1">
    <property type="nucleotide sequence ID" value="NZ_FOBW01000002.1"/>
</dbReference>
<dbReference type="AlphaFoldDB" id="A0A1H7XLJ0"/>
<evidence type="ECO:0000313" key="3">
    <source>
        <dbReference type="Proteomes" id="UP000198553"/>
    </source>
</evidence>
<gene>
    <name evidence="2" type="ORF">SAMN05192533_102260</name>
</gene>
<dbReference type="CDD" id="cd00093">
    <property type="entry name" value="HTH_XRE"/>
    <property type="match status" value="1"/>
</dbReference>
<dbReference type="EMBL" id="FOBW01000002">
    <property type="protein sequence ID" value="SEM34504.1"/>
    <property type="molecule type" value="Genomic_DNA"/>
</dbReference>
<name>A0A1H7XLJ0_9BACI</name>
<dbReference type="STRING" id="930146.SAMN05192533_102260"/>
<keyword evidence="3" id="KW-1185">Reference proteome</keyword>
<dbReference type="Gene3D" id="1.10.260.40">
    <property type="entry name" value="lambda repressor-like DNA-binding domains"/>
    <property type="match status" value="1"/>
</dbReference>
<proteinExistence type="predicted"/>
<organism evidence="2 3">
    <name type="scientific">Mesobacillus persicus</name>
    <dbReference type="NCBI Taxonomy" id="930146"/>
    <lineage>
        <taxon>Bacteria</taxon>
        <taxon>Bacillati</taxon>
        <taxon>Bacillota</taxon>
        <taxon>Bacilli</taxon>
        <taxon>Bacillales</taxon>
        <taxon>Bacillaceae</taxon>
        <taxon>Mesobacillus</taxon>
    </lineage>
</organism>
<evidence type="ECO:0000313" key="2">
    <source>
        <dbReference type="EMBL" id="SEM34504.1"/>
    </source>
</evidence>
<feature type="domain" description="HTH cro/C1-type" evidence="1">
    <location>
        <begin position="7"/>
        <end position="62"/>
    </location>
</feature>
<dbReference type="SUPFAM" id="SSF47413">
    <property type="entry name" value="lambda repressor-like DNA-binding domains"/>
    <property type="match status" value="1"/>
</dbReference>
<evidence type="ECO:0000259" key="1">
    <source>
        <dbReference type="PROSITE" id="PS50943"/>
    </source>
</evidence>
<protein>
    <submittedName>
        <fullName evidence="2">Helix-turn-helix domain-containing protein</fullName>
    </submittedName>
</protein>
<dbReference type="SMART" id="SM00530">
    <property type="entry name" value="HTH_XRE"/>
    <property type="match status" value="1"/>
</dbReference>
<dbReference type="GO" id="GO:0003677">
    <property type="term" value="F:DNA binding"/>
    <property type="evidence" value="ECO:0007669"/>
    <property type="project" value="InterPro"/>
</dbReference>
<dbReference type="Proteomes" id="UP000198553">
    <property type="component" value="Unassembled WGS sequence"/>
</dbReference>
<dbReference type="Pfam" id="PF13560">
    <property type="entry name" value="HTH_31"/>
    <property type="match status" value="1"/>
</dbReference>
<accession>A0A1H7XLJ0</accession>
<dbReference type="PROSITE" id="PS50943">
    <property type="entry name" value="HTH_CROC1"/>
    <property type="match status" value="1"/>
</dbReference>
<sequence length="151" mass="17950">MEFGAFLKRKRLEMNISAREMCRLIDVSNGYMSQVENGKIETPRRELLLKIMDVLHIEPSELEPFGFQFRENEDIQSEHTKIQRSRVQGLIEKELAICSEAELEAILTLIREFPELYKMLSNKEQYTRAKEMIGEFKTFMEFMEFKRKQSS</sequence>
<dbReference type="InterPro" id="IPR010982">
    <property type="entry name" value="Lambda_DNA-bd_dom_sf"/>
</dbReference>